<evidence type="ECO:0000313" key="7">
    <source>
        <dbReference type="Proteomes" id="UP001551695"/>
    </source>
</evidence>
<dbReference type="InterPro" id="IPR009057">
    <property type="entry name" value="Homeodomain-like_sf"/>
</dbReference>
<organism evidence="6 7">
    <name type="scientific">Nocardia aurea</name>
    <dbReference type="NCBI Taxonomy" id="2144174"/>
    <lineage>
        <taxon>Bacteria</taxon>
        <taxon>Bacillati</taxon>
        <taxon>Actinomycetota</taxon>
        <taxon>Actinomycetes</taxon>
        <taxon>Mycobacteriales</taxon>
        <taxon>Nocardiaceae</taxon>
        <taxon>Nocardia</taxon>
    </lineage>
</organism>
<evidence type="ECO:0000256" key="2">
    <source>
        <dbReference type="ARBA" id="ARBA00023125"/>
    </source>
</evidence>
<gene>
    <name evidence="6" type="ORF">AB0I48_23155</name>
</gene>
<dbReference type="SUPFAM" id="SSF46689">
    <property type="entry name" value="Homeodomain-like"/>
    <property type="match status" value="1"/>
</dbReference>
<accession>A0ABV3FYF8</accession>
<protein>
    <submittedName>
        <fullName evidence="6">TetR-like C-terminal domain-containing protein</fullName>
    </submittedName>
</protein>
<dbReference type="Gene3D" id="1.10.10.60">
    <property type="entry name" value="Homeodomain-like"/>
    <property type="match status" value="1"/>
</dbReference>
<reference evidence="6 7" key="1">
    <citation type="submission" date="2024-06" db="EMBL/GenBank/DDBJ databases">
        <title>The Natural Products Discovery Center: Release of the First 8490 Sequenced Strains for Exploring Actinobacteria Biosynthetic Diversity.</title>
        <authorList>
            <person name="Kalkreuter E."/>
            <person name="Kautsar S.A."/>
            <person name="Yang D."/>
            <person name="Bader C.D."/>
            <person name="Teijaro C.N."/>
            <person name="Fluegel L."/>
            <person name="Davis C.M."/>
            <person name="Simpson J.R."/>
            <person name="Lauterbach L."/>
            <person name="Steele A.D."/>
            <person name="Gui C."/>
            <person name="Meng S."/>
            <person name="Li G."/>
            <person name="Viehrig K."/>
            <person name="Ye F."/>
            <person name="Su P."/>
            <person name="Kiefer A.F."/>
            <person name="Nichols A."/>
            <person name="Cepeda A.J."/>
            <person name="Yan W."/>
            <person name="Fan B."/>
            <person name="Jiang Y."/>
            <person name="Adhikari A."/>
            <person name="Zheng C.-J."/>
            <person name="Schuster L."/>
            <person name="Cowan T.M."/>
            <person name="Smanski M.J."/>
            <person name="Chevrette M.G."/>
            <person name="De Carvalho L.P.S."/>
            <person name="Shen B."/>
        </authorList>
    </citation>
    <scope>NUCLEOTIDE SEQUENCE [LARGE SCALE GENOMIC DNA]</scope>
    <source>
        <strain evidence="6 7">NPDC050403</strain>
    </source>
</reference>
<name>A0ABV3FYF8_9NOCA</name>
<dbReference type="RefSeq" id="WP_109526154.1">
    <property type="nucleotide sequence ID" value="NZ_JBFAKC010000010.1"/>
</dbReference>
<proteinExistence type="predicted"/>
<evidence type="ECO:0000256" key="4">
    <source>
        <dbReference type="PROSITE-ProRule" id="PRU00335"/>
    </source>
</evidence>
<dbReference type="EMBL" id="JBFAKC010000010">
    <property type="protein sequence ID" value="MEV0710469.1"/>
    <property type="molecule type" value="Genomic_DNA"/>
</dbReference>
<dbReference type="SUPFAM" id="SSF48498">
    <property type="entry name" value="Tetracyclin repressor-like, C-terminal domain"/>
    <property type="match status" value="1"/>
</dbReference>
<keyword evidence="2 4" id="KW-0238">DNA-binding</keyword>
<keyword evidence="1" id="KW-0805">Transcription regulation</keyword>
<dbReference type="Proteomes" id="UP001551695">
    <property type="component" value="Unassembled WGS sequence"/>
</dbReference>
<evidence type="ECO:0000259" key="5">
    <source>
        <dbReference type="PROSITE" id="PS50977"/>
    </source>
</evidence>
<evidence type="ECO:0000256" key="3">
    <source>
        <dbReference type="ARBA" id="ARBA00023163"/>
    </source>
</evidence>
<sequence length="194" mass="20866">MTRPGRPTGPSADTEEIVLTAALELLLTEGAVALTPARLHTVTGVARTTVYRHWPTPRDFLAALIAVAPHPPVRPTGDLAADLHAEVDGLCDRLRDKPVGAFLRALVTASATDPSCAELRRRYVGDLFAPFHAAFHAHGVLDDADIEEAATTIVSPLLVDALLLDHPIDRERAHRAVERALIPTSARHLEETGP</sequence>
<keyword evidence="7" id="KW-1185">Reference proteome</keyword>
<dbReference type="InterPro" id="IPR011075">
    <property type="entry name" value="TetR_C"/>
</dbReference>
<feature type="domain" description="HTH tetR-type" evidence="5">
    <location>
        <begin position="12"/>
        <end position="72"/>
    </location>
</feature>
<dbReference type="Gene3D" id="1.10.357.10">
    <property type="entry name" value="Tetracycline Repressor, domain 2"/>
    <property type="match status" value="1"/>
</dbReference>
<evidence type="ECO:0000256" key="1">
    <source>
        <dbReference type="ARBA" id="ARBA00023015"/>
    </source>
</evidence>
<dbReference type="Pfam" id="PF16859">
    <property type="entry name" value="TetR_C_11"/>
    <property type="match status" value="1"/>
</dbReference>
<dbReference type="PROSITE" id="PS50977">
    <property type="entry name" value="HTH_TETR_2"/>
    <property type="match status" value="1"/>
</dbReference>
<dbReference type="InterPro" id="IPR036271">
    <property type="entry name" value="Tet_transcr_reg_TetR-rel_C_sf"/>
</dbReference>
<keyword evidence="3" id="KW-0804">Transcription</keyword>
<dbReference type="InterPro" id="IPR001647">
    <property type="entry name" value="HTH_TetR"/>
</dbReference>
<comment type="caution">
    <text evidence="6">The sequence shown here is derived from an EMBL/GenBank/DDBJ whole genome shotgun (WGS) entry which is preliminary data.</text>
</comment>
<feature type="DNA-binding region" description="H-T-H motif" evidence="4">
    <location>
        <begin position="35"/>
        <end position="54"/>
    </location>
</feature>
<evidence type="ECO:0000313" key="6">
    <source>
        <dbReference type="EMBL" id="MEV0710469.1"/>
    </source>
</evidence>